<dbReference type="NCBIfam" id="TIGR01451">
    <property type="entry name" value="B_ant_repeat"/>
    <property type="match status" value="5"/>
</dbReference>
<dbReference type="RefSeq" id="WP_353541794.1">
    <property type="nucleotide sequence ID" value="NZ_BAABRN010000014.1"/>
</dbReference>
<dbReference type="InterPro" id="IPR008966">
    <property type="entry name" value="Adhesion_dom_sf"/>
</dbReference>
<feature type="domain" description="DUF11" evidence="3">
    <location>
        <begin position="33"/>
        <end position="161"/>
    </location>
</feature>
<keyword evidence="5" id="KW-1185">Reference proteome</keyword>
<dbReference type="InterPro" id="IPR051172">
    <property type="entry name" value="Chlamydia_OmcB"/>
</dbReference>
<dbReference type="Proteomes" id="UP001458946">
    <property type="component" value="Unassembled WGS sequence"/>
</dbReference>
<dbReference type="Gene3D" id="2.60.40.740">
    <property type="match status" value="3"/>
</dbReference>
<evidence type="ECO:0000313" key="5">
    <source>
        <dbReference type="Proteomes" id="UP001458946"/>
    </source>
</evidence>
<evidence type="ECO:0000259" key="3">
    <source>
        <dbReference type="Pfam" id="PF01345"/>
    </source>
</evidence>
<dbReference type="InterPro" id="IPR015943">
    <property type="entry name" value="WD40/YVTN_repeat-like_dom_sf"/>
</dbReference>
<dbReference type="InterPro" id="IPR011044">
    <property type="entry name" value="Quino_amine_DH_bsu"/>
</dbReference>
<name>A0ABP9VAT3_9DEIO</name>
<gene>
    <name evidence="4" type="ORF">Dxin01_01560</name>
</gene>
<dbReference type="PANTHER" id="PTHR34819:SF3">
    <property type="entry name" value="CELL SURFACE PROTEIN"/>
    <property type="match status" value="1"/>
</dbReference>
<feature type="region of interest" description="Disordered" evidence="1">
    <location>
        <begin position="843"/>
        <end position="872"/>
    </location>
</feature>
<dbReference type="Gene3D" id="2.130.10.10">
    <property type="entry name" value="YVTN repeat-like/Quinoprotein amine dehydrogenase"/>
    <property type="match status" value="1"/>
</dbReference>
<dbReference type="Pfam" id="PF01345">
    <property type="entry name" value="DUF11"/>
    <property type="match status" value="3"/>
</dbReference>
<feature type="domain" description="DUF11" evidence="3">
    <location>
        <begin position="753"/>
        <end position="860"/>
    </location>
</feature>
<sequence length="1432" mass="146261">MTHPFPSQLRFMLRTALTAMFVGGAVAGATNFDLSLTKTADVTTLNAGGTINFTLKVSNAGPYAATNVVIDDMLPKGFKFVSATPAASRVDTTSDPKIAQYFFNLGTINAGSSKTITLQATGVAPSAITSPSIDAHYNYKNIAEVYSVDNSTYDPDSRPNNCDYSTIAAGKSLEDDCAYVRVPVNEVSYPQLSIAKTANGPWTAGQTGAAYTLNVANLGTVATNGTITVTDQLPDGLTLGTPSLPAGWSYTTSGQLVTLTSSGILSAGSNVNLTLPVSISTSAASSITNKAVVGGGGDPDPAPVLATCTPSSTNPSNQCASVTTTVTIPTPPITTCTNLYSLLITSTAKDAYGNVILYNGGKIQRLNELTNTLSGTAINLPSGATSATLAIAPDGSKFFTADDNNYLRIYNASTGTWSTGGYFSGVSDRLVRMGMTPSGTGYAMDSSGYLWSFTQSGSTTSLGRLSATSSTAPNFYANGDFFSTGDGKLYMLSAQTGGKVNLWYVNPVAKTAEYLGDLTNAGSGVQYNGLAATPNGIFAGNTAGTLYKVDPVNVSITQVGGTTTGSTDLASCYYPKYAPNVSATKSVAKVAGSAGSDVRAGDTLEYTITVRNSGNLPAGGALFRDALPAGTTYVAGSAKVNGFGSTNTAGSPTSLTGSAYPFSATTGVGICSMSSAACTHQVLKVDTTPTTLDNEAVITFRVTVNDGVSSVKNKAVITYNDGNTPPTDIPTNETNTPVVNYPQLTLAKTSNAVNSTWALGGSNYTYTLTVTNSGSVATGGTITVKDQLPTGITPTSSSFSPATGWNCTTSGQVITCTSTGVLAVGASSALTVPVNLSADAVGSSTNKASVGGGGDPDAIPDPATCTPSSTNPNNQCASVTVTVTNSNTPAVCTNLYGLMMTPGGSVYPAYGRSIQLISDSNNTLGATVATLPNNQTSAALGISPDGKKFFVAADTSGNTSPLLVYDTVTAQWVTGGTFTMGSSADRMVRMTVASNGTGYAMDSAGKLYSFATAAPYSVTSLGQVTTNSSGAPGFAANGDMFATDKGLYMLSSVDGTASIDLWLINPATRNAEYLGRESDPGQANAQYNGFAATPNGVFGRDNYGRLVKIDLNNLTLQPVGTPTNGSTDLASCYYPTFAPNLNVIKTAKKVAGSTGTDVLPGDTLEYTVTVRNSGNVPAGGATFQDALPAGTSYVANSAKVNGFSTTVTGGTATNLAGAAYPFANPVGICSTGSAACTNQVLKIDTTPNTTDKEAVITFRVKVNDPFTLSPSQVANQAIVKYTDGPSGGVPSDDPSTPTPNDPTITPVTKPVKLLVEKTVQNITAGTPVGTAVSGKPGDVLEYCIKTSNLGSAYAANITFGDTVPANTVFLLGGFGAGQDIHVTTSTGVDLYYTAAQDTDAGALVNNRVTVNGGSFILQPQQNFTVCFRATIQ</sequence>
<dbReference type="SUPFAM" id="SSF75011">
    <property type="entry name" value="3-carboxy-cis,cis-mucoante lactonizing enzyme"/>
    <property type="match status" value="1"/>
</dbReference>
<keyword evidence="2" id="KW-0732">Signal</keyword>
<proteinExistence type="predicted"/>
<dbReference type="SUPFAM" id="SSF50969">
    <property type="entry name" value="YVTN repeat-like/Quinoprotein amine dehydrogenase"/>
    <property type="match status" value="1"/>
</dbReference>
<dbReference type="InterPro" id="IPR001434">
    <property type="entry name" value="OmcB-like_DUF11"/>
</dbReference>
<dbReference type="EMBL" id="BAABRN010000014">
    <property type="protein sequence ID" value="GAA5501821.1"/>
    <property type="molecule type" value="Genomic_DNA"/>
</dbReference>
<feature type="chain" id="PRO_5046022084" description="DUF11 domain-containing protein" evidence="2">
    <location>
        <begin position="28"/>
        <end position="1432"/>
    </location>
</feature>
<feature type="domain" description="DUF11" evidence="3">
    <location>
        <begin position="192"/>
        <end position="301"/>
    </location>
</feature>
<reference evidence="4 5" key="1">
    <citation type="submission" date="2024-02" db="EMBL/GenBank/DDBJ databases">
        <title>Deinococcus xinjiangensis NBRC 107630.</title>
        <authorList>
            <person name="Ichikawa N."/>
            <person name="Katano-Makiyama Y."/>
            <person name="Hidaka K."/>
        </authorList>
    </citation>
    <scope>NUCLEOTIDE SEQUENCE [LARGE SCALE GENOMIC DNA]</scope>
    <source>
        <strain evidence="4 5">NBRC 107630</strain>
    </source>
</reference>
<evidence type="ECO:0000256" key="2">
    <source>
        <dbReference type="SAM" id="SignalP"/>
    </source>
</evidence>
<dbReference type="InterPro" id="IPR047589">
    <property type="entry name" value="DUF11_rpt"/>
</dbReference>
<feature type="region of interest" description="Disordered" evidence="1">
    <location>
        <begin position="1281"/>
        <end position="1306"/>
    </location>
</feature>
<evidence type="ECO:0000256" key="1">
    <source>
        <dbReference type="SAM" id="MobiDB-lite"/>
    </source>
</evidence>
<feature type="signal peptide" evidence="2">
    <location>
        <begin position="1"/>
        <end position="27"/>
    </location>
</feature>
<comment type="caution">
    <text evidence="4">The sequence shown here is derived from an EMBL/GenBank/DDBJ whole genome shotgun (WGS) entry which is preliminary data.</text>
</comment>
<accession>A0ABP9VAT3</accession>
<dbReference type="SUPFAM" id="SSF49401">
    <property type="entry name" value="Bacterial adhesins"/>
    <property type="match status" value="1"/>
</dbReference>
<dbReference type="PANTHER" id="PTHR34819">
    <property type="entry name" value="LARGE CYSTEINE-RICH PERIPLASMIC PROTEIN OMCB"/>
    <property type="match status" value="1"/>
</dbReference>
<organism evidence="4 5">
    <name type="scientific">Deinococcus xinjiangensis</name>
    <dbReference type="NCBI Taxonomy" id="457454"/>
    <lineage>
        <taxon>Bacteria</taxon>
        <taxon>Thermotogati</taxon>
        <taxon>Deinococcota</taxon>
        <taxon>Deinococci</taxon>
        <taxon>Deinococcales</taxon>
        <taxon>Deinococcaceae</taxon>
        <taxon>Deinococcus</taxon>
    </lineage>
</organism>
<evidence type="ECO:0000313" key="4">
    <source>
        <dbReference type="EMBL" id="GAA5501821.1"/>
    </source>
</evidence>
<protein>
    <recommendedName>
        <fullName evidence="3">DUF11 domain-containing protein</fullName>
    </recommendedName>
</protein>